<evidence type="ECO:0000256" key="7">
    <source>
        <dbReference type="SAM" id="Phobius"/>
    </source>
</evidence>
<dbReference type="AlphaFoldDB" id="D1CF22"/>
<dbReference type="InterPro" id="IPR005614">
    <property type="entry name" value="NrfD-like"/>
</dbReference>
<feature type="transmembrane region" description="Helical" evidence="7">
    <location>
        <begin position="246"/>
        <end position="268"/>
    </location>
</feature>
<dbReference type="STRING" id="525904.Tter_0610"/>
<dbReference type="Pfam" id="PF03916">
    <property type="entry name" value="NrfD"/>
    <property type="match status" value="1"/>
</dbReference>
<keyword evidence="3" id="KW-1003">Cell membrane</keyword>
<feature type="transmembrane region" description="Helical" evidence="7">
    <location>
        <begin position="50"/>
        <end position="72"/>
    </location>
</feature>
<feature type="transmembrane region" description="Helical" evidence="7">
    <location>
        <begin position="217"/>
        <end position="240"/>
    </location>
</feature>
<comment type="subcellular location">
    <subcellularLocation>
        <location evidence="1">Cell membrane</location>
        <topology evidence="1">Multi-pass membrane protein</topology>
    </subcellularLocation>
</comment>
<protein>
    <submittedName>
        <fullName evidence="8">Polysulphide reductase NrfD</fullName>
    </submittedName>
</protein>
<dbReference type="OrthoDB" id="1807119at2"/>
<dbReference type="KEGG" id="ttr:Tter_0610"/>
<feature type="transmembrane region" description="Helical" evidence="7">
    <location>
        <begin position="174"/>
        <end position="196"/>
    </location>
</feature>
<dbReference type="Proteomes" id="UP000000323">
    <property type="component" value="Chromosome 1"/>
</dbReference>
<dbReference type="InterPro" id="IPR052049">
    <property type="entry name" value="Electron_transfer_protein"/>
</dbReference>
<keyword evidence="5 7" id="KW-1133">Transmembrane helix</keyword>
<dbReference type="Gene3D" id="1.20.1630.10">
    <property type="entry name" value="Formate dehydrogenase/DMSO reductase domain"/>
    <property type="match status" value="1"/>
</dbReference>
<gene>
    <name evidence="8" type="ordered locus">Tter_0610</name>
</gene>
<evidence type="ECO:0000313" key="9">
    <source>
        <dbReference type="Proteomes" id="UP000000323"/>
    </source>
</evidence>
<evidence type="ECO:0000256" key="3">
    <source>
        <dbReference type="ARBA" id="ARBA00022475"/>
    </source>
</evidence>
<evidence type="ECO:0000256" key="4">
    <source>
        <dbReference type="ARBA" id="ARBA00022692"/>
    </source>
</evidence>
<evidence type="ECO:0000256" key="1">
    <source>
        <dbReference type="ARBA" id="ARBA00004651"/>
    </source>
</evidence>
<feature type="transmembrane region" description="Helical" evidence="7">
    <location>
        <begin position="92"/>
        <end position="119"/>
    </location>
</feature>
<proteinExistence type="inferred from homology"/>
<keyword evidence="4 7" id="KW-0812">Transmembrane</keyword>
<evidence type="ECO:0000256" key="5">
    <source>
        <dbReference type="ARBA" id="ARBA00022989"/>
    </source>
</evidence>
<name>D1CF22_THET1</name>
<feature type="transmembrane region" description="Helical" evidence="7">
    <location>
        <begin position="131"/>
        <end position="154"/>
    </location>
</feature>
<dbReference type="PANTHER" id="PTHR34856">
    <property type="entry name" value="PROTEIN NRFD"/>
    <property type="match status" value="1"/>
</dbReference>
<keyword evidence="9" id="KW-1185">Reference proteome</keyword>
<comment type="similarity">
    <text evidence="2">Belongs to the NrfD family.</text>
</comment>
<dbReference type="eggNOG" id="COG3301">
    <property type="taxonomic scope" value="Bacteria"/>
</dbReference>
<dbReference type="EMBL" id="CP001825">
    <property type="protein sequence ID" value="ACZ41528.1"/>
    <property type="molecule type" value="Genomic_DNA"/>
</dbReference>
<evidence type="ECO:0000256" key="2">
    <source>
        <dbReference type="ARBA" id="ARBA00008929"/>
    </source>
</evidence>
<feature type="transmembrane region" description="Helical" evidence="7">
    <location>
        <begin position="280"/>
        <end position="299"/>
    </location>
</feature>
<evidence type="ECO:0000256" key="6">
    <source>
        <dbReference type="ARBA" id="ARBA00023136"/>
    </source>
</evidence>
<dbReference type="RefSeq" id="WP_012874563.1">
    <property type="nucleotide sequence ID" value="NC_013525.1"/>
</dbReference>
<reference evidence="9" key="1">
    <citation type="journal article" date="2010" name="Stand. Genomic Sci.">
        <title>Complete genome sequence of 'Thermobaculum terrenum' type strain (YNP1).</title>
        <authorList>
            <person name="Kiss H."/>
            <person name="Cleland D."/>
            <person name="Lapidus A."/>
            <person name="Lucas S."/>
            <person name="Glavina Del Rio T."/>
            <person name="Nolan M."/>
            <person name="Tice H."/>
            <person name="Han C."/>
            <person name="Goodwin L."/>
            <person name="Pitluck S."/>
            <person name="Liolios K."/>
            <person name="Ivanova N."/>
            <person name="Mavromatis K."/>
            <person name="Ovchinnikova G."/>
            <person name="Pati A."/>
            <person name="Chen A."/>
            <person name="Palaniappan K."/>
            <person name="Land M."/>
            <person name="Hauser L."/>
            <person name="Chang Y."/>
            <person name="Jeffries C."/>
            <person name="Lu M."/>
            <person name="Brettin T."/>
            <person name="Detter J."/>
            <person name="Goker M."/>
            <person name="Tindall B."/>
            <person name="Beck B."/>
            <person name="McDermott T."/>
            <person name="Woyke T."/>
            <person name="Bristow J."/>
            <person name="Eisen J."/>
            <person name="Markowitz V."/>
            <person name="Hugenholtz P."/>
            <person name="Kyrpides N."/>
            <person name="Klenk H."/>
            <person name="Cheng J."/>
        </authorList>
    </citation>
    <scope>NUCLEOTIDE SEQUENCE [LARGE SCALE GENOMIC DNA]</scope>
    <source>
        <strain evidence="9">ATCC BAA-798 / YNP1</strain>
    </source>
</reference>
<dbReference type="PANTHER" id="PTHR34856:SF2">
    <property type="entry name" value="PROTEIN NRFD"/>
    <property type="match status" value="1"/>
</dbReference>
<organism evidence="8 9">
    <name type="scientific">Thermobaculum terrenum (strain ATCC BAA-798 / CCMEE 7001 / YNP1)</name>
    <dbReference type="NCBI Taxonomy" id="525904"/>
    <lineage>
        <taxon>Bacteria</taxon>
        <taxon>Bacillati</taxon>
        <taxon>Chloroflexota</taxon>
        <taxon>Chloroflexia</taxon>
        <taxon>Candidatus Thermobaculales</taxon>
        <taxon>Candidatus Thermobaculaceae</taxon>
        <taxon>Thermobaculum</taxon>
    </lineage>
</organism>
<dbReference type="HOGENOM" id="CLU_045348_1_0_0"/>
<accession>D1CF22</accession>
<keyword evidence="6 7" id="KW-0472">Membrane</keyword>
<sequence>MPSQVFTTAPHWEWWIVLYFFVGGIAGGSFFISALIDLLRGEADRSISRIGYLIAFPAIIIGTILLIIDLGRPERFWHMVMQSKTWLPAFKWWSPISFGTWIVTVFSMFAFLAFVAVVVQGKGVTRPFYGLFYQLGIVSKAIQMLGAIAGLAVAGYTGILLTVTNRPVWANNNLLGFLFMVSGVSTGAAMISLLAASKRRQHEGALYSVHRMDTWLLVLELILVVALVIWLSPIISWASAVAPGWLLSWGIILLLGVIVIGLLIPLALQWNPRIMPGSALLAAVLVLIGGFVLRLVVVISSEFLDKVRA</sequence>
<evidence type="ECO:0000313" key="8">
    <source>
        <dbReference type="EMBL" id="ACZ41528.1"/>
    </source>
</evidence>
<dbReference type="GO" id="GO:0005886">
    <property type="term" value="C:plasma membrane"/>
    <property type="evidence" value="ECO:0007669"/>
    <property type="project" value="UniProtKB-SubCell"/>
</dbReference>
<feature type="transmembrane region" description="Helical" evidence="7">
    <location>
        <begin position="12"/>
        <end position="38"/>
    </location>
</feature>